<gene>
    <name evidence="2" type="ORF">AB1Y20_012020</name>
</gene>
<sequence>MRGGVCDALLRRDRPVIVGVVGNSITFGAGVRANESWPRLLQASLRRAYPNLLVLNGAVRASSADFAALCWDELWGPQWRYAGGLLHAPQFDLLLSDYSFTSSPRQQRALLLKLRSLTPAPAVGVLVHCAHQPWQRLLQTKSAGAPARNSSPPSRASWVSPSSSQPDGLPSSAAPFPTAPHWLRAEVISRLRRLGVPHTRRRAIASLLEATDALRALLRSHNATLLPGWRHTLLPSYAHFRAAAAAEFHTCRLRDCGDVAAWSGAVAAVAAAECFWRQRAEVALWREARVPFTSDAAALQLAFDQVVTTNGGSHPNARGHRLMARAVEQMLREQCDRLASATPPRADFPEQVCRVGEQIQGLLLRSHGFRLVKPADGRAAGLVANTSGAFCVLRLPMRTMTAGFLSLALERSHLSDAEVSIQCLSPCWCARSTFTTDARVERRMYTYIKRSEPAWLVATNGFCDVELRVLRFVRGRVALKAATVSAPLEGNTSVNTDTLYHLDHERTEGVTDATRQEHGIQ</sequence>
<protein>
    <submittedName>
        <fullName evidence="2">Uncharacterized protein</fullName>
    </submittedName>
</protein>
<feature type="compositionally biased region" description="Low complexity" evidence="1">
    <location>
        <begin position="142"/>
        <end position="166"/>
    </location>
</feature>
<organism evidence="2 3">
    <name type="scientific">Prymnesium parvum</name>
    <name type="common">Toxic golden alga</name>
    <dbReference type="NCBI Taxonomy" id="97485"/>
    <lineage>
        <taxon>Eukaryota</taxon>
        <taxon>Haptista</taxon>
        <taxon>Haptophyta</taxon>
        <taxon>Prymnesiophyceae</taxon>
        <taxon>Prymnesiales</taxon>
        <taxon>Prymnesiaceae</taxon>
        <taxon>Prymnesium</taxon>
    </lineage>
</organism>
<dbReference type="AlphaFoldDB" id="A0AB34IMB3"/>
<name>A0AB34IMB3_PRYPA</name>
<dbReference type="PANTHER" id="PTHR34407:SF1">
    <property type="entry name" value="SGNH HYDROLASE-TYPE ESTERASE DOMAIN-CONTAINING PROTEIN"/>
    <property type="match status" value="1"/>
</dbReference>
<feature type="region of interest" description="Disordered" evidence="1">
    <location>
        <begin position="141"/>
        <end position="175"/>
    </location>
</feature>
<evidence type="ECO:0000313" key="2">
    <source>
        <dbReference type="EMBL" id="KAL1503541.1"/>
    </source>
</evidence>
<evidence type="ECO:0000256" key="1">
    <source>
        <dbReference type="SAM" id="MobiDB-lite"/>
    </source>
</evidence>
<accession>A0AB34IMB3</accession>
<keyword evidence="3" id="KW-1185">Reference proteome</keyword>
<comment type="caution">
    <text evidence="2">The sequence shown here is derived from an EMBL/GenBank/DDBJ whole genome shotgun (WGS) entry which is preliminary data.</text>
</comment>
<evidence type="ECO:0000313" key="3">
    <source>
        <dbReference type="Proteomes" id="UP001515480"/>
    </source>
</evidence>
<dbReference type="SUPFAM" id="SSF52266">
    <property type="entry name" value="SGNH hydrolase"/>
    <property type="match status" value="1"/>
</dbReference>
<dbReference type="Proteomes" id="UP001515480">
    <property type="component" value="Unassembled WGS sequence"/>
</dbReference>
<dbReference type="PANTHER" id="PTHR34407">
    <property type="entry name" value="EXPRESSED PROTEIN"/>
    <property type="match status" value="1"/>
</dbReference>
<reference evidence="2 3" key="1">
    <citation type="journal article" date="2024" name="Science">
        <title>Giant polyketide synthase enzymes in the biosynthesis of giant marine polyether toxins.</title>
        <authorList>
            <person name="Fallon T.R."/>
            <person name="Shende V.V."/>
            <person name="Wierzbicki I.H."/>
            <person name="Pendleton A.L."/>
            <person name="Watervoot N.F."/>
            <person name="Auber R.P."/>
            <person name="Gonzalez D.J."/>
            <person name="Wisecaver J.H."/>
            <person name="Moore B.S."/>
        </authorList>
    </citation>
    <scope>NUCLEOTIDE SEQUENCE [LARGE SCALE GENOMIC DNA]</scope>
    <source>
        <strain evidence="2 3">12B1</strain>
    </source>
</reference>
<proteinExistence type="predicted"/>
<dbReference type="EMBL" id="JBGBPQ010000021">
    <property type="protein sequence ID" value="KAL1503541.1"/>
    <property type="molecule type" value="Genomic_DNA"/>
</dbReference>